<dbReference type="AlphaFoldDB" id="A0AAN7UNK8"/>
<proteinExistence type="inferred from homology"/>
<dbReference type="SUPFAM" id="SSF53474">
    <property type="entry name" value="alpha/beta-Hydrolases"/>
    <property type="match status" value="1"/>
</dbReference>
<evidence type="ECO:0000256" key="2">
    <source>
        <dbReference type="ARBA" id="ARBA00022797"/>
    </source>
</evidence>
<dbReference type="PANTHER" id="PTHR21661:SF35">
    <property type="entry name" value="EPOXIDE HYDROLASE"/>
    <property type="match status" value="1"/>
</dbReference>
<evidence type="ECO:0000256" key="3">
    <source>
        <dbReference type="ARBA" id="ARBA00022801"/>
    </source>
</evidence>
<evidence type="ECO:0000313" key="5">
    <source>
        <dbReference type="EMBL" id="KAK5630609.1"/>
    </source>
</evidence>
<comment type="caution">
    <text evidence="5">The sequence shown here is derived from an EMBL/GenBank/DDBJ whole genome shotgun (WGS) entry which is preliminary data.</text>
</comment>
<dbReference type="EMBL" id="JAWHQM010000016">
    <property type="protein sequence ID" value="KAK5630609.1"/>
    <property type="molecule type" value="Genomic_DNA"/>
</dbReference>
<dbReference type="Pfam" id="PF06441">
    <property type="entry name" value="EHN"/>
    <property type="match status" value="1"/>
</dbReference>
<reference evidence="5 6" key="1">
    <citation type="submission" date="2023-10" db="EMBL/GenBank/DDBJ databases">
        <title>Draft genome sequence of Xylaria bambusicola isolate GMP-LS, the root and basal stem rot pathogen of sugarcane in Indonesia.</title>
        <authorList>
            <person name="Selvaraj P."/>
            <person name="Muralishankar V."/>
            <person name="Muruganantham S."/>
            <person name="Sp S."/>
            <person name="Haryani S."/>
            <person name="Lau K.J.X."/>
            <person name="Naqvi N.I."/>
        </authorList>
    </citation>
    <scope>NUCLEOTIDE SEQUENCE [LARGE SCALE GENOMIC DNA]</scope>
    <source>
        <strain evidence="5">GMP-LS</strain>
    </source>
</reference>
<dbReference type="PANTHER" id="PTHR21661">
    <property type="entry name" value="EPOXIDE HYDROLASE 1-RELATED"/>
    <property type="match status" value="1"/>
</dbReference>
<keyword evidence="2" id="KW-0058">Aromatic hydrocarbons catabolism</keyword>
<organism evidence="5 6">
    <name type="scientific">Xylaria bambusicola</name>
    <dbReference type="NCBI Taxonomy" id="326684"/>
    <lineage>
        <taxon>Eukaryota</taxon>
        <taxon>Fungi</taxon>
        <taxon>Dikarya</taxon>
        <taxon>Ascomycota</taxon>
        <taxon>Pezizomycotina</taxon>
        <taxon>Sordariomycetes</taxon>
        <taxon>Xylariomycetidae</taxon>
        <taxon>Xylariales</taxon>
        <taxon>Xylariaceae</taxon>
        <taxon>Xylaria</taxon>
    </lineage>
</organism>
<evidence type="ECO:0000259" key="4">
    <source>
        <dbReference type="Pfam" id="PF06441"/>
    </source>
</evidence>
<evidence type="ECO:0000313" key="6">
    <source>
        <dbReference type="Proteomes" id="UP001305414"/>
    </source>
</evidence>
<protein>
    <recommendedName>
        <fullName evidence="4">Epoxide hydrolase N-terminal domain-containing protein</fullName>
    </recommendedName>
</protein>
<dbReference type="GO" id="GO:0097176">
    <property type="term" value="P:epoxide metabolic process"/>
    <property type="evidence" value="ECO:0007669"/>
    <property type="project" value="TreeGrafter"/>
</dbReference>
<comment type="similarity">
    <text evidence="1">Belongs to the peptidase S33 family.</text>
</comment>
<dbReference type="Gene3D" id="3.40.50.1820">
    <property type="entry name" value="alpha/beta hydrolase"/>
    <property type="match status" value="1"/>
</dbReference>
<dbReference type="GO" id="GO:0004301">
    <property type="term" value="F:epoxide hydrolase activity"/>
    <property type="evidence" value="ECO:0007669"/>
    <property type="project" value="TreeGrafter"/>
</dbReference>
<accession>A0AAN7UNK8</accession>
<keyword evidence="3" id="KW-0378">Hydrolase</keyword>
<evidence type="ECO:0000256" key="1">
    <source>
        <dbReference type="ARBA" id="ARBA00010088"/>
    </source>
</evidence>
<feature type="domain" description="Epoxide hydrolase N-terminal" evidence="4">
    <location>
        <begin position="6"/>
        <end position="78"/>
    </location>
</feature>
<gene>
    <name evidence="5" type="ORF">RRF57_006324</name>
</gene>
<dbReference type="Proteomes" id="UP001305414">
    <property type="component" value="Unassembled WGS sequence"/>
</dbReference>
<sequence>MPPSSISPFKITVPGSDLAHLKERLLRTIYQDELHNAGGERGVPLADIKQVANYWATIFNWRKAAAMLNRFLQYTTDIVADGLIP</sequence>
<dbReference type="InterPro" id="IPR029058">
    <property type="entry name" value="AB_hydrolase_fold"/>
</dbReference>
<keyword evidence="6" id="KW-1185">Reference proteome</keyword>
<name>A0AAN7UNK8_9PEZI</name>
<dbReference type="InterPro" id="IPR010497">
    <property type="entry name" value="Epoxide_hydro_N"/>
</dbReference>